<keyword evidence="3" id="KW-1185">Reference proteome</keyword>
<dbReference type="EMBL" id="JAMXFA010000007">
    <property type="protein sequence ID" value="MCT7977396.1"/>
    <property type="molecule type" value="Genomic_DNA"/>
</dbReference>
<feature type="transmembrane region" description="Helical" evidence="1">
    <location>
        <begin position="208"/>
        <end position="229"/>
    </location>
</feature>
<name>A0ABT2N3Y3_9CYAN</name>
<feature type="transmembrane region" description="Helical" evidence="1">
    <location>
        <begin position="318"/>
        <end position="336"/>
    </location>
</feature>
<evidence type="ECO:0000256" key="1">
    <source>
        <dbReference type="SAM" id="Phobius"/>
    </source>
</evidence>
<feature type="transmembrane region" description="Helical" evidence="1">
    <location>
        <begin position="281"/>
        <end position="298"/>
    </location>
</feature>
<proteinExistence type="predicted"/>
<feature type="transmembrane region" description="Helical" evidence="1">
    <location>
        <begin position="179"/>
        <end position="202"/>
    </location>
</feature>
<reference evidence="2 3" key="1">
    <citation type="journal article" date="2022" name="Front. Microbiol.">
        <title>High genomic differentiation and limited gene flow indicate recent cryptic speciation within the genus Laspinema (cyanobacteria).</title>
        <authorList>
            <person name="Stanojkovic A."/>
            <person name="Skoupy S."/>
            <person name="Skaloud P."/>
            <person name="Dvorak P."/>
        </authorList>
    </citation>
    <scope>NUCLEOTIDE SEQUENCE [LARGE SCALE GENOMIC DNA]</scope>
    <source>
        <strain evidence="2 3">D3b</strain>
    </source>
</reference>
<keyword evidence="1" id="KW-0812">Transmembrane</keyword>
<accession>A0ABT2N3Y3</accession>
<gene>
    <name evidence="2" type="ORF">NG792_06735</name>
</gene>
<dbReference type="Proteomes" id="UP001525961">
    <property type="component" value="Unassembled WGS sequence"/>
</dbReference>
<feature type="transmembrane region" description="Helical" evidence="1">
    <location>
        <begin position="155"/>
        <end position="172"/>
    </location>
</feature>
<organism evidence="2 3">
    <name type="scientific">Laspinema olomoucense D3b</name>
    <dbReference type="NCBI Taxonomy" id="2953688"/>
    <lineage>
        <taxon>Bacteria</taxon>
        <taxon>Bacillati</taxon>
        <taxon>Cyanobacteriota</taxon>
        <taxon>Cyanophyceae</taxon>
        <taxon>Oscillatoriophycideae</taxon>
        <taxon>Oscillatoriales</taxon>
        <taxon>Laspinemataceae</taxon>
        <taxon>Laspinema</taxon>
        <taxon>Laspinema olomoucense</taxon>
    </lineage>
</organism>
<sequence>MHKILSLLSLWTLFSIDFLGFSLYPSYLPILLLLFKIKIKYTKSIKIFIVCFLSLSLIAIVTKLHLIVDVVRAIVMVCYFIYLKNFFTKDKIFDITDISVGILVAYGCFQYIAFLTGYGEYGAWLHNQIGYEGLGGPYDARGGIPRVSSLTSEPSYFAFTVGIYLFITKKILVKVLCIIGYFISFSFISIYGALGLIGFYILHKLLKIDLFLYMILIFIVQVLFVYTYYANLAYIETFTARYTGLSEYLASSNIVELLIGIPDTAGQIITIKRPYSNISSLVVNFGIIGLIAYLYFIAKIGKKNNMAALAMYLYSFNYYYLTGWPSFVVFLYMIYIDGKSTSISNRTLLQFRKDHSAITQLNQRTNLSSSRNNLHR</sequence>
<comment type="caution">
    <text evidence="2">The sequence shown here is derived from an EMBL/GenBank/DDBJ whole genome shotgun (WGS) entry which is preliminary data.</text>
</comment>
<feature type="transmembrane region" description="Helical" evidence="1">
    <location>
        <begin position="47"/>
        <end position="64"/>
    </location>
</feature>
<dbReference type="RefSeq" id="WP_261196583.1">
    <property type="nucleotide sequence ID" value="NZ_JAMXFA010000007.1"/>
</dbReference>
<protein>
    <submittedName>
        <fullName evidence="2">Uncharacterized protein</fullName>
    </submittedName>
</protein>
<evidence type="ECO:0000313" key="2">
    <source>
        <dbReference type="EMBL" id="MCT7977396.1"/>
    </source>
</evidence>
<feature type="transmembrane region" description="Helical" evidence="1">
    <location>
        <begin position="99"/>
        <end position="118"/>
    </location>
</feature>
<feature type="transmembrane region" description="Helical" evidence="1">
    <location>
        <begin position="12"/>
        <end position="35"/>
    </location>
</feature>
<feature type="transmembrane region" description="Helical" evidence="1">
    <location>
        <begin position="70"/>
        <end position="87"/>
    </location>
</feature>
<keyword evidence="1" id="KW-0472">Membrane</keyword>
<keyword evidence="1" id="KW-1133">Transmembrane helix</keyword>
<evidence type="ECO:0000313" key="3">
    <source>
        <dbReference type="Proteomes" id="UP001525961"/>
    </source>
</evidence>